<comment type="caution">
    <text evidence="1">The sequence shown here is derived from an EMBL/GenBank/DDBJ whole genome shotgun (WGS) entry which is preliminary data.</text>
</comment>
<organism evidence="1 2">
    <name type="scientific">Cirrhinus mrigala</name>
    <name type="common">Mrigala</name>
    <dbReference type="NCBI Taxonomy" id="683832"/>
    <lineage>
        <taxon>Eukaryota</taxon>
        <taxon>Metazoa</taxon>
        <taxon>Chordata</taxon>
        <taxon>Craniata</taxon>
        <taxon>Vertebrata</taxon>
        <taxon>Euteleostomi</taxon>
        <taxon>Actinopterygii</taxon>
        <taxon>Neopterygii</taxon>
        <taxon>Teleostei</taxon>
        <taxon>Ostariophysi</taxon>
        <taxon>Cypriniformes</taxon>
        <taxon>Cyprinidae</taxon>
        <taxon>Labeoninae</taxon>
        <taxon>Labeonini</taxon>
        <taxon>Cirrhinus</taxon>
    </lineage>
</organism>
<protein>
    <submittedName>
        <fullName evidence="1">Uncharacterized protein</fullName>
    </submittedName>
</protein>
<reference evidence="1 2" key="1">
    <citation type="submission" date="2024-05" db="EMBL/GenBank/DDBJ databases">
        <title>Genome sequencing and assembly of Indian major carp, Cirrhinus mrigala (Hamilton, 1822).</title>
        <authorList>
            <person name="Mohindra V."/>
            <person name="Chowdhury L.M."/>
            <person name="Lal K."/>
            <person name="Jena J.K."/>
        </authorList>
    </citation>
    <scope>NUCLEOTIDE SEQUENCE [LARGE SCALE GENOMIC DNA]</scope>
    <source>
        <strain evidence="1">CM1030</strain>
        <tissue evidence="1">Blood</tissue>
    </source>
</reference>
<name>A0ABD0PUL3_CIRMR</name>
<accession>A0ABD0PUL3</accession>
<evidence type="ECO:0000313" key="1">
    <source>
        <dbReference type="EMBL" id="KAL0177111.1"/>
    </source>
</evidence>
<evidence type="ECO:0000313" key="2">
    <source>
        <dbReference type="Proteomes" id="UP001529510"/>
    </source>
</evidence>
<keyword evidence="2" id="KW-1185">Reference proteome</keyword>
<dbReference type="AlphaFoldDB" id="A0ABD0PUL3"/>
<feature type="non-terminal residue" evidence="1">
    <location>
        <position position="1"/>
    </location>
</feature>
<dbReference type="Proteomes" id="UP001529510">
    <property type="component" value="Unassembled WGS sequence"/>
</dbReference>
<gene>
    <name evidence="1" type="ORF">M9458_026005</name>
</gene>
<proteinExistence type="predicted"/>
<dbReference type="EMBL" id="JAMKFB020000013">
    <property type="protein sequence ID" value="KAL0177111.1"/>
    <property type="molecule type" value="Genomic_DNA"/>
</dbReference>
<sequence length="104" mass="11211">PAERYTASMAFANPTPPRAPYATASPDGVGNTVTSLWRTPAWAASVSTGDVFRWTRSRTAANAKRVFTAPCATSKKSSSIHAESYNANMVIVRYLTQEMPTVIA</sequence>
<feature type="non-terminal residue" evidence="1">
    <location>
        <position position="104"/>
    </location>
</feature>